<feature type="region of interest" description="Disordered" evidence="6">
    <location>
        <begin position="1419"/>
        <end position="1475"/>
    </location>
</feature>
<dbReference type="Gene3D" id="1.20.900.10">
    <property type="entry name" value="Dbl homology (DH) domain"/>
    <property type="match status" value="2"/>
</dbReference>
<dbReference type="InterPro" id="IPR007466">
    <property type="entry name" value="Peptidyl-Arg-deiminase_porph"/>
</dbReference>
<dbReference type="GO" id="GO:0004668">
    <property type="term" value="F:protein-arginine deiminase activity"/>
    <property type="evidence" value="ECO:0007669"/>
    <property type="project" value="InterPro"/>
</dbReference>
<dbReference type="SMART" id="SM00064">
    <property type="entry name" value="FYVE"/>
    <property type="match status" value="1"/>
</dbReference>
<dbReference type="InterPro" id="IPR001849">
    <property type="entry name" value="PH_domain"/>
</dbReference>
<feature type="compositionally biased region" description="Acidic residues" evidence="6">
    <location>
        <begin position="1457"/>
        <end position="1467"/>
    </location>
</feature>
<dbReference type="OrthoDB" id="660555at2759"/>
<dbReference type="PROSITE" id="PS50003">
    <property type="entry name" value="PH_DOMAIN"/>
    <property type="match status" value="2"/>
</dbReference>
<dbReference type="GO" id="GO:0009446">
    <property type="term" value="P:putrescine biosynthetic process"/>
    <property type="evidence" value="ECO:0007669"/>
    <property type="project" value="InterPro"/>
</dbReference>
<accession>A0A9W7CDI1</accession>
<keyword evidence="4" id="KW-0862">Zinc</keyword>
<evidence type="ECO:0000313" key="10">
    <source>
        <dbReference type="EMBL" id="GMI06693.1"/>
    </source>
</evidence>
<dbReference type="PROSITE" id="PS50178">
    <property type="entry name" value="ZF_FYVE"/>
    <property type="match status" value="1"/>
</dbReference>
<evidence type="ECO:0000256" key="6">
    <source>
        <dbReference type="SAM" id="MobiDB-lite"/>
    </source>
</evidence>
<dbReference type="GO" id="GO:0008270">
    <property type="term" value="F:zinc ion binding"/>
    <property type="evidence" value="ECO:0007669"/>
    <property type="project" value="UniProtKB-KW"/>
</dbReference>
<dbReference type="Gene3D" id="2.30.29.30">
    <property type="entry name" value="Pleckstrin-homology domain (PH domain)/Phosphotyrosine-binding domain (PTB)"/>
    <property type="match status" value="2"/>
</dbReference>
<dbReference type="Proteomes" id="UP001165082">
    <property type="component" value="Unassembled WGS sequence"/>
</dbReference>
<dbReference type="Pfam" id="PF04371">
    <property type="entry name" value="PAD_porph"/>
    <property type="match status" value="1"/>
</dbReference>
<dbReference type="InterPro" id="IPR011011">
    <property type="entry name" value="Znf_FYVE_PHD"/>
</dbReference>
<dbReference type="InterPro" id="IPR055251">
    <property type="entry name" value="SOS1_NGEF_PH"/>
</dbReference>
<dbReference type="Gene3D" id="3.75.10.10">
    <property type="entry name" value="L-arginine/glycine Amidinotransferase, Chain A"/>
    <property type="match status" value="1"/>
</dbReference>
<dbReference type="SUPFAM" id="SSF48065">
    <property type="entry name" value="DBL homology domain (DH-domain)"/>
    <property type="match status" value="2"/>
</dbReference>
<dbReference type="SMART" id="SM00233">
    <property type="entry name" value="PH"/>
    <property type="match status" value="2"/>
</dbReference>
<evidence type="ECO:0000259" key="8">
    <source>
        <dbReference type="PROSITE" id="PS50178"/>
    </source>
</evidence>
<evidence type="ECO:0000256" key="1">
    <source>
        <dbReference type="ARBA" id="ARBA00022723"/>
    </source>
</evidence>
<feature type="domain" description="PH" evidence="7">
    <location>
        <begin position="609"/>
        <end position="707"/>
    </location>
</feature>
<dbReference type="Gene3D" id="3.30.40.10">
    <property type="entry name" value="Zinc/RING finger domain, C3HC4 (zinc finger)"/>
    <property type="match status" value="1"/>
</dbReference>
<feature type="region of interest" description="Disordered" evidence="6">
    <location>
        <begin position="378"/>
        <end position="414"/>
    </location>
</feature>
<keyword evidence="2 5" id="KW-0863">Zinc-finger</keyword>
<evidence type="ECO:0000256" key="5">
    <source>
        <dbReference type="PROSITE-ProRule" id="PRU00091"/>
    </source>
</evidence>
<dbReference type="SUPFAM" id="SSF57903">
    <property type="entry name" value="FYVE/PHD zinc finger"/>
    <property type="match status" value="1"/>
</dbReference>
<protein>
    <submittedName>
        <fullName evidence="10">Uncharacterized protein</fullName>
    </submittedName>
</protein>
<dbReference type="GO" id="GO:0047632">
    <property type="term" value="F:agmatine deiminase activity"/>
    <property type="evidence" value="ECO:0007669"/>
    <property type="project" value="TreeGrafter"/>
</dbReference>
<dbReference type="InterPro" id="IPR017455">
    <property type="entry name" value="Znf_FYVE-rel"/>
</dbReference>
<keyword evidence="1" id="KW-0479">Metal-binding</keyword>
<proteinExistence type="predicted"/>
<feature type="compositionally biased region" description="Basic and acidic residues" evidence="6">
    <location>
        <begin position="394"/>
        <end position="409"/>
    </location>
</feature>
<dbReference type="InterPro" id="IPR013083">
    <property type="entry name" value="Znf_RING/FYVE/PHD"/>
</dbReference>
<dbReference type="Pfam" id="PF22697">
    <property type="entry name" value="SOS1_NGEF_PH"/>
    <property type="match status" value="1"/>
</dbReference>
<feature type="domain" description="WH2" evidence="9">
    <location>
        <begin position="1368"/>
        <end position="1385"/>
    </location>
</feature>
<feature type="domain" description="FYVE-type" evidence="8">
    <location>
        <begin position="1134"/>
        <end position="1194"/>
    </location>
</feature>
<dbReference type="Pfam" id="PF01363">
    <property type="entry name" value="FYVE"/>
    <property type="match status" value="1"/>
</dbReference>
<dbReference type="InterPro" id="IPR011993">
    <property type="entry name" value="PH-like_dom_sf"/>
</dbReference>
<feature type="domain" description="PH" evidence="7">
    <location>
        <begin position="1015"/>
        <end position="1111"/>
    </location>
</feature>
<feature type="region of interest" description="Disordered" evidence="6">
    <location>
        <begin position="1343"/>
        <end position="1406"/>
    </location>
</feature>
<dbReference type="InterPro" id="IPR000306">
    <property type="entry name" value="Znf_FYVE"/>
</dbReference>
<reference evidence="10" key="1">
    <citation type="submission" date="2022-07" db="EMBL/GenBank/DDBJ databases">
        <title>Genome analysis of Parmales, a sister group of diatoms, reveals the evolutionary specialization of diatoms from phago-mixotrophs to photoautotrophs.</title>
        <authorList>
            <person name="Ban H."/>
            <person name="Sato S."/>
            <person name="Yoshikawa S."/>
            <person name="Kazumasa Y."/>
            <person name="Nakamura Y."/>
            <person name="Ichinomiya M."/>
            <person name="Saitoh K."/>
            <person name="Sato N."/>
            <person name="Blanc-Mathieu R."/>
            <person name="Endo H."/>
            <person name="Kuwata A."/>
            <person name="Ogata H."/>
        </authorList>
    </citation>
    <scope>NUCLEOTIDE SEQUENCE</scope>
</reference>
<keyword evidence="3" id="KW-0378">Hydrolase</keyword>
<evidence type="ECO:0000256" key="2">
    <source>
        <dbReference type="ARBA" id="ARBA00022771"/>
    </source>
</evidence>
<dbReference type="PANTHER" id="PTHR31377:SF0">
    <property type="entry name" value="AGMATINE DEIMINASE-RELATED"/>
    <property type="match status" value="1"/>
</dbReference>
<dbReference type="SUPFAM" id="SSF55909">
    <property type="entry name" value="Pentein"/>
    <property type="match status" value="1"/>
</dbReference>
<name>A0A9W7CDI1_9STRA</name>
<evidence type="ECO:0000256" key="4">
    <source>
        <dbReference type="ARBA" id="ARBA00022833"/>
    </source>
</evidence>
<comment type="caution">
    <text evidence="10">The sequence shown here is derived from an EMBL/GenBank/DDBJ whole genome shotgun (WGS) entry which is preliminary data.</text>
</comment>
<evidence type="ECO:0000256" key="3">
    <source>
        <dbReference type="ARBA" id="ARBA00022801"/>
    </source>
</evidence>
<dbReference type="InterPro" id="IPR035899">
    <property type="entry name" value="DBL_dom_sf"/>
</dbReference>
<dbReference type="CDD" id="cd00065">
    <property type="entry name" value="FYVE_like_SF"/>
    <property type="match status" value="1"/>
</dbReference>
<evidence type="ECO:0000259" key="7">
    <source>
        <dbReference type="PROSITE" id="PS50003"/>
    </source>
</evidence>
<dbReference type="EMBL" id="BRXZ01000172">
    <property type="protein sequence ID" value="GMI06693.1"/>
    <property type="molecule type" value="Genomic_DNA"/>
</dbReference>
<dbReference type="SUPFAM" id="SSF50729">
    <property type="entry name" value="PH domain-like"/>
    <property type="match status" value="2"/>
</dbReference>
<dbReference type="PANTHER" id="PTHR31377">
    <property type="entry name" value="AGMATINE DEIMINASE-RELATED"/>
    <property type="match status" value="1"/>
</dbReference>
<organism evidence="10 11">
    <name type="scientific">Triparma retinervis</name>
    <dbReference type="NCBI Taxonomy" id="2557542"/>
    <lineage>
        <taxon>Eukaryota</taxon>
        <taxon>Sar</taxon>
        <taxon>Stramenopiles</taxon>
        <taxon>Ochrophyta</taxon>
        <taxon>Bolidophyceae</taxon>
        <taxon>Parmales</taxon>
        <taxon>Triparmaceae</taxon>
        <taxon>Triparma</taxon>
    </lineage>
</organism>
<evidence type="ECO:0000259" key="9">
    <source>
        <dbReference type="PROSITE" id="PS51082"/>
    </source>
</evidence>
<keyword evidence="11" id="KW-1185">Reference proteome</keyword>
<dbReference type="PROSITE" id="PS51082">
    <property type="entry name" value="WH2"/>
    <property type="match status" value="1"/>
</dbReference>
<sequence>MESGESSPSRSHRPFFPAEFDQHSATLLLFPHSPETFILQRAIVEFSSIVVALAVDGEENVVVFFRSLETSISPSSEISLFWSAVDAECARREIEGPTSSIHVAECDSDDTWARDTGPSFLVDPLSSTNSLTPVDWDFNAYGGPDEGCYWPCEKDKRICQVMCEVLSISPPKGFTKIPMNPPVKPGLVLEGGSFHCDGEGTLITTAECLLNPNRNPNLSKSQIEALLMETLNVAKVIWLPNGLYKDNDTNGHVDNFCCFLGPAHVAIAQSNDPDDPQYPITESAISVLEASTDAAGRPFRITTVPTPSKPLLLTEEEASLLRSSSSFVERHANERMAGSYINFYFANSAIILPAFNDPNDEVAADILAKACPARKELSSSEPHGVFEPPPPQFSKEDFKDQSEKQREDNFTNEVLNTRNSEQSYSSTLEAFLNTFIADVTKNDSDFKRTLTDDPAIVTLFELYAQIHASSSRFCSGLTSFQANHSNRSPATSSQLNTALNEFAGSLLMTSQYISIFSEALSSMNKKARKLAKYLRKFLSLPQKQTDVYHYSFSKLLALDLSQHNLALTSIMDSISKIYISMDKQETEIELLKIQSQFIGNPPIFKSGRKLILEGDLFRIADDGKEKQYKFHLFSDALIYSRMLTQDSYKFTRALKLSSSTLNDTPDRLGSNTLNCFEVVFEERKFKIRAHNKATKDAWMSNIGQQISTSRTRRTSSTMSASQATATRSNVAAAAINNSAKFVETKLEDVDMDKLGPRGKVVVKLITEIAYVSQNLAMLNKHVSTPLHIMSKGATGARDNFYTNSKKKGFLSQGVGILNGALEQRKLNAQKVALNTKDMSNFFTTMESLNVAAEALLNTLVLAGQEAQWGEDTAIGNPLLDNITNYRVEKSLQLYATCLAPASHTLNSGNFTAFVSGLESLLGMKTLPQHLKGIFSDVKERLRVMKELLALTPSTHTDYGRLSLATKAYADMIGRVDGELENQKNFTKLLEIQGSMVKTGLVGDSFLDKLASKDRMFLKEGDLVKVCRKKNKTFRFWLFSDEFMYGAKYPGTTQFEFHRHIALSSCSVTNYEGKGEGEMGLQINSSEKSFVVLNYTKYERDEWFEALNEAIKKARFESGLPEIDKIAAAPLWKADSSEKYCSICKVDFTFFKRKHHCRKCGDVVCGDCSRNKEIMQELYGWKPVKICDACKRGEKDVTNQISVGNEGVRRTNGKVLKAESTFGTTTVSSEVVGHRDSMEEFFEDERAGARLPPRISSMRGEGLARAGKSSSARGFTSDPILGGGGYKQVVIAVEEEVAKIVVEEVKEEEEKVKFKPPPPPKPPVEVPVAAAASPILTPAEKKIKELGYKPPPPPKRVSKPAPLPSGNQMGGLLLGSIKEGVSLKKTRRTSSSSITEAGKTGANAPVRPVNPFLAEITAGASKLKSTADMPMVKKAPTEDGGLMGALSRALASRREFVDSDSSDDEGSDSDGWSDKE</sequence>
<gene>
    <name evidence="10" type="ORF">TrRE_jg6410</name>
</gene>
<dbReference type="InterPro" id="IPR003124">
    <property type="entry name" value="WH2_dom"/>
</dbReference>
<evidence type="ECO:0000313" key="11">
    <source>
        <dbReference type="Proteomes" id="UP001165082"/>
    </source>
</evidence>
<dbReference type="GO" id="GO:0003779">
    <property type="term" value="F:actin binding"/>
    <property type="evidence" value="ECO:0007669"/>
    <property type="project" value="InterPro"/>
</dbReference>